<evidence type="ECO:0000313" key="5">
    <source>
        <dbReference type="Proteomes" id="UP001500782"/>
    </source>
</evidence>
<sequence>MKILHLISGGETGGSRKHVVTLLSKFPKEQVCLAVFQEGALSQEAREAGIKVEIFEQKSRYDLTVLRRLANFINKEGFDILHTHGPRANFLTTFLVGKIKALWVTTIHSDPKLDFMKGGLKGRIFTKLNLWSYEKIDYFFAVSERFKNNLMDIGINEEKIQTIYNGIDFTEPVPVENALKTEFVISEDDFVMAFVARLHPVKGHDLVLKALKNLGNPKVKVLLVGSGPSYDEVEHLIKEFKLGAQVKMLGFRKDVSQILSISDVSLLASESESFPLVLLESANQEVPVITTDVGGVKELVKPEHGWIVPVGDQGGYERAMNQAIDEWQKGKLVDKGKALRKHAEENFSLKNLVSLTTETYKKLLKVKK</sequence>
<proteinExistence type="inferred from homology"/>
<keyword evidence="5" id="KW-1185">Reference proteome</keyword>
<dbReference type="Pfam" id="PF13439">
    <property type="entry name" value="Glyco_transf_4"/>
    <property type="match status" value="1"/>
</dbReference>
<protein>
    <submittedName>
        <fullName evidence="4">Glycosyltransferase family 4 protein</fullName>
    </submittedName>
</protein>
<evidence type="ECO:0000313" key="4">
    <source>
        <dbReference type="EMBL" id="GAA0315577.1"/>
    </source>
</evidence>
<dbReference type="Proteomes" id="UP001500782">
    <property type="component" value="Unassembled WGS sequence"/>
</dbReference>
<gene>
    <name evidence="4" type="ORF">GCM10008967_02670</name>
</gene>
<dbReference type="SUPFAM" id="SSF53756">
    <property type="entry name" value="UDP-Glycosyltransferase/glycogen phosphorylase"/>
    <property type="match status" value="1"/>
</dbReference>
<dbReference type="InterPro" id="IPR028098">
    <property type="entry name" value="Glyco_trans_4-like_N"/>
</dbReference>
<dbReference type="PANTHER" id="PTHR12526">
    <property type="entry name" value="GLYCOSYLTRANSFERASE"/>
    <property type="match status" value="1"/>
</dbReference>
<dbReference type="PANTHER" id="PTHR12526:SF638">
    <property type="entry name" value="SPORE COAT PROTEIN SA"/>
    <property type="match status" value="1"/>
</dbReference>
<name>A0ABP3FI14_9BACI</name>
<comment type="similarity">
    <text evidence="1">Belongs to the glycosyltransferase group 1 family. Glycosyltransferase 4 subfamily.</text>
</comment>
<feature type="domain" description="Glycosyltransferase subfamily 4-like N-terminal" evidence="3">
    <location>
        <begin position="13"/>
        <end position="169"/>
    </location>
</feature>
<comment type="caution">
    <text evidence="4">The sequence shown here is derived from an EMBL/GenBank/DDBJ whole genome shotgun (WGS) entry which is preliminary data.</text>
</comment>
<dbReference type="EMBL" id="BAAADJ010000004">
    <property type="protein sequence ID" value="GAA0315577.1"/>
    <property type="molecule type" value="Genomic_DNA"/>
</dbReference>
<evidence type="ECO:0000259" key="3">
    <source>
        <dbReference type="Pfam" id="PF13439"/>
    </source>
</evidence>
<dbReference type="Pfam" id="PF00534">
    <property type="entry name" value="Glycos_transf_1"/>
    <property type="match status" value="1"/>
</dbReference>
<organism evidence="4 5">
    <name type="scientific">Bacillus carboniphilus</name>
    <dbReference type="NCBI Taxonomy" id="86663"/>
    <lineage>
        <taxon>Bacteria</taxon>
        <taxon>Bacillati</taxon>
        <taxon>Bacillota</taxon>
        <taxon>Bacilli</taxon>
        <taxon>Bacillales</taxon>
        <taxon>Bacillaceae</taxon>
        <taxon>Bacillus</taxon>
    </lineage>
</organism>
<feature type="domain" description="Glycosyl transferase family 1" evidence="2">
    <location>
        <begin position="180"/>
        <end position="328"/>
    </location>
</feature>
<evidence type="ECO:0000259" key="2">
    <source>
        <dbReference type="Pfam" id="PF00534"/>
    </source>
</evidence>
<reference evidence="5" key="1">
    <citation type="journal article" date="2019" name="Int. J. Syst. Evol. Microbiol.">
        <title>The Global Catalogue of Microorganisms (GCM) 10K type strain sequencing project: providing services to taxonomists for standard genome sequencing and annotation.</title>
        <authorList>
            <consortium name="The Broad Institute Genomics Platform"/>
            <consortium name="The Broad Institute Genome Sequencing Center for Infectious Disease"/>
            <person name="Wu L."/>
            <person name="Ma J."/>
        </authorList>
    </citation>
    <scope>NUCLEOTIDE SEQUENCE [LARGE SCALE GENOMIC DNA]</scope>
    <source>
        <strain evidence="5">JCM 9731</strain>
    </source>
</reference>
<dbReference type="Gene3D" id="3.40.50.2000">
    <property type="entry name" value="Glycogen Phosphorylase B"/>
    <property type="match status" value="2"/>
</dbReference>
<dbReference type="InterPro" id="IPR001296">
    <property type="entry name" value="Glyco_trans_1"/>
</dbReference>
<evidence type="ECO:0000256" key="1">
    <source>
        <dbReference type="ARBA" id="ARBA00009481"/>
    </source>
</evidence>
<dbReference type="RefSeq" id="WP_343795658.1">
    <property type="nucleotide sequence ID" value="NZ_BAAADJ010000004.1"/>
</dbReference>
<accession>A0ABP3FI14</accession>